<sequence length="278" mass="31051">MNQIKQQQHVVITGAASGLGKALALKWASHNAEVCVADINQQAGEQVCEQIKALGGKAFFVPCDITNVDSINALKNALQSRWQHIDLLVNNAGVATADKIEAEPMLQWRWIIEINLFGIVNMCQHFVPLFKQQGYGSILNVASQAGLTPIPFMSSYNASKAAVVSLSETLRLELADDNINVSVLCPGFFKTNLGSSLRTQLPKMEKLMGKLFDKSPIDAEQVADLAYQGESKKQFLLLTHQQGKRLYLLKRLLPLRWYFHLVLKQTHRLRQLLKEDQA</sequence>
<dbReference type="Pfam" id="PF00106">
    <property type="entry name" value="adh_short"/>
    <property type="match status" value="1"/>
</dbReference>
<dbReference type="OrthoDB" id="4690547at2"/>
<reference evidence="5" key="1">
    <citation type="submission" date="2018-11" db="EMBL/GenBank/DDBJ databases">
        <title>Shewanella sp. M2.</title>
        <authorList>
            <person name="Hwang Y.J."/>
            <person name="Hwang C.Y."/>
        </authorList>
    </citation>
    <scope>NUCLEOTIDE SEQUENCE [LARGE SCALE GENOMIC DNA]</scope>
    <source>
        <strain evidence="5">LMG 19866</strain>
    </source>
</reference>
<dbReference type="InterPro" id="IPR036291">
    <property type="entry name" value="NAD(P)-bd_dom_sf"/>
</dbReference>
<dbReference type="PROSITE" id="PS00061">
    <property type="entry name" value="ADH_SHORT"/>
    <property type="match status" value="1"/>
</dbReference>
<dbReference type="Gene3D" id="3.40.50.720">
    <property type="entry name" value="NAD(P)-binding Rossmann-like Domain"/>
    <property type="match status" value="1"/>
</dbReference>
<evidence type="ECO:0000313" key="5">
    <source>
        <dbReference type="Proteomes" id="UP000278035"/>
    </source>
</evidence>
<dbReference type="PRINTS" id="PR00081">
    <property type="entry name" value="GDHRDH"/>
</dbReference>
<dbReference type="GO" id="GO:0016020">
    <property type="term" value="C:membrane"/>
    <property type="evidence" value="ECO:0007669"/>
    <property type="project" value="TreeGrafter"/>
</dbReference>
<dbReference type="InterPro" id="IPR020904">
    <property type="entry name" value="Sc_DH/Rdtase_CS"/>
</dbReference>
<evidence type="ECO:0000313" key="4">
    <source>
        <dbReference type="EMBL" id="AZG73078.1"/>
    </source>
</evidence>
<dbReference type="GO" id="GO:0016491">
    <property type="term" value="F:oxidoreductase activity"/>
    <property type="evidence" value="ECO:0007669"/>
    <property type="project" value="UniProtKB-KW"/>
</dbReference>
<evidence type="ECO:0000256" key="3">
    <source>
        <dbReference type="RuleBase" id="RU000363"/>
    </source>
</evidence>
<dbReference type="KEGG" id="slj:EGC82_10060"/>
<dbReference type="PANTHER" id="PTHR44196:SF1">
    <property type="entry name" value="DEHYDROGENASE_REDUCTASE SDR FAMILY MEMBER 7B"/>
    <property type="match status" value="1"/>
</dbReference>
<dbReference type="Proteomes" id="UP000278035">
    <property type="component" value="Chromosome"/>
</dbReference>
<dbReference type="CDD" id="cd05233">
    <property type="entry name" value="SDR_c"/>
    <property type="match status" value="1"/>
</dbReference>
<dbReference type="RefSeq" id="WP_124730637.1">
    <property type="nucleotide sequence ID" value="NZ_CBCSKC010000007.1"/>
</dbReference>
<dbReference type="SUPFAM" id="SSF51735">
    <property type="entry name" value="NAD(P)-binding Rossmann-fold domains"/>
    <property type="match status" value="1"/>
</dbReference>
<dbReference type="EMBL" id="CP034015">
    <property type="protein sequence ID" value="AZG73078.1"/>
    <property type="molecule type" value="Genomic_DNA"/>
</dbReference>
<comment type="similarity">
    <text evidence="1 3">Belongs to the short-chain dehydrogenases/reductases (SDR) family.</text>
</comment>
<proteinExistence type="inferred from homology"/>
<organism evidence="4 5">
    <name type="scientific">Shewanella livingstonensis</name>
    <dbReference type="NCBI Taxonomy" id="150120"/>
    <lineage>
        <taxon>Bacteria</taxon>
        <taxon>Pseudomonadati</taxon>
        <taxon>Pseudomonadota</taxon>
        <taxon>Gammaproteobacteria</taxon>
        <taxon>Alteromonadales</taxon>
        <taxon>Shewanellaceae</taxon>
        <taxon>Shewanella</taxon>
    </lineage>
</organism>
<name>A0A3G8LWM7_9GAMM</name>
<dbReference type="PRINTS" id="PR00080">
    <property type="entry name" value="SDRFAMILY"/>
</dbReference>
<accession>A0A3G8LWM7</accession>
<keyword evidence="5" id="KW-1185">Reference proteome</keyword>
<gene>
    <name evidence="4" type="ORF">EGC82_10060</name>
</gene>
<keyword evidence="2" id="KW-0560">Oxidoreductase</keyword>
<dbReference type="InterPro" id="IPR002347">
    <property type="entry name" value="SDR_fam"/>
</dbReference>
<protein>
    <submittedName>
        <fullName evidence="4">SDR family oxidoreductase</fullName>
    </submittedName>
</protein>
<evidence type="ECO:0000256" key="1">
    <source>
        <dbReference type="ARBA" id="ARBA00006484"/>
    </source>
</evidence>
<dbReference type="PANTHER" id="PTHR44196">
    <property type="entry name" value="DEHYDROGENASE/REDUCTASE SDR FAMILY MEMBER 7B"/>
    <property type="match status" value="1"/>
</dbReference>
<dbReference type="NCBIfam" id="NF004196">
    <property type="entry name" value="PRK05650.1"/>
    <property type="match status" value="1"/>
</dbReference>
<dbReference type="AlphaFoldDB" id="A0A3G8LWM7"/>
<evidence type="ECO:0000256" key="2">
    <source>
        <dbReference type="ARBA" id="ARBA00023002"/>
    </source>
</evidence>